<evidence type="ECO:0000256" key="6">
    <source>
        <dbReference type="ARBA" id="ARBA00023136"/>
    </source>
</evidence>
<keyword evidence="10" id="KW-0548">Nucleotidyltransferase</keyword>
<feature type="domain" description="GGDEF" evidence="9">
    <location>
        <begin position="229"/>
        <end position="365"/>
    </location>
</feature>
<keyword evidence="4 8" id="KW-0812">Transmembrane</keyword>
<dbReference type="InterPro" id="IPR050469">
    <property type="entry name" value="Diguanylate_Cyclase"/>
</dbReference>
<proteinExistence type="predicted"/>
<accession>A0ABS7R7G5</accession>
<evidence type="ECO:0000259" key="9">
    <source>
        <dbReference type="PROSITE" id="PS50887"/>
    </source>
</evidence>
<organism evidence="10 11">
    <name type="scientific">Nitratireductor rhodophyticola</name>
    <dbReference type="NCBI Taxonomy" id="2854036"/>
    <lineage>
        <taxon>Bacteria</taxon>
        <taxon>Pseudomonadati</taxon>
        <taxon>Pseudomonadota</taxon>
        <taxon>Alphaproteobacteria</taxon>
        <taxon>Hyphomicrobiales</taxon>
        <taxon>Phyllobacteriaceae</taxon>
        <taxon>Nitratireductor</taxon>
    </lineage>
</organism>
<dbReference type="EMBL" id="JAHSQO010000003">
    <property type="protein sequence ID" value="MBY8916878.1"/>
    <property type="molecule type" value="Genomic_DNA"/>
</dbReference>
<dbReference type="Pfam" id="PF00990">
    <property type="entry name" value="GGDEF"/>
    <property type="match status" value="1"/>
</dbReference>
<feature type="transmembrane region" description="Helical" evidence="8">
    <location>
        <begin position="71"/>
        <end position="97"/>
    </location>
</feature>
<comment type="caution">
    <text evidence="10">The sequence shown here is derived from an EMBL/GenBank/DDBJ whole genome shotgun (WGS) entry which is preliminary data.</text>
</comment>
<comment type="catalytic activity">
    <reaction evidence="7">
        <text>2 GTP = 3',3'-c-di-GMP + 2 diphosphate</text>
        <dbReference type="Rhea" id="RHEA:24898"/>
        <dbReference type="ChEBI" id="CHEBI:33019"/>
        <dbReference type="ChEBI" id="CHEBI:37565"/>
        <dbReference type="ChEBI" id="CHEBI:58805"/>
        <dbReference type="EC" id="2.7.7.65"/>
    </reaction>
</comment>
<dbReference type="Pfam" id="PF07694">
    <property type="entry name" value="5TM-5TMR_LYT"/>
    <property type="match status" value="1"/>
</dbReference>
<evidence type="ECO:0000256" key="4">
    <source>
        <dbReference type="ARBA" id="ARBA00022692"/>
    </source>
</evidence>
<evidence type="ECO:0000313" key="10">
    <source>
        <dbReference type="EMBL" id="MBY8916878.1"/>
    </source>
</evidence>
<protein>
    <recommendedName>
        <fullName evidence="2">diguanylate cyclase</fullName>
        <ecNumber evidence="2">2.7.7.65</ecNumber>
    </recommendedName>
</protein>
<gene>
    <name evidence="10" type="ORF">KVG22_09785</name>
</gene>
<feature type="transmembrane region" description="Helical" evidence="8">
    <location>
        <begin position="103"/>
        <end position="124"/>
    </location>
</feature>
<feature type="transmembrane region" description="Helical" evidence="8">
    <location>
        <begin position="131"/>
        <end position="153"/>
    </location>
</feature>
<evidence type="ECO:0000256" key="3">
    <source>
        <dbReference type="ARBA" id="ARBA00022475"/>
    </source>
</evidence>
<dbReference type="InterPro" id="IPR043128">
    <property type="entry name" value="Rev_trsase/Diguanyl_cyclase"/>
</dbReference>
<evidence type="ECO:0000256" key="7">
    <source>
        <dbReference type="ARBA" id="ARBA00034247"/>
    </source>
</evidence>
<dbReference type="GO" id="GO:0052621">
    <property type="term" value="F:diguanylate cyclase activity"/>
    <property type="evidence" value="ECO:0007669"/>
    <property type="project" value="UniProtKB-EC"/>
</dbReference>
<keyword evidence="3" id="KW-1003">Cell membrane</keyword>
<feature type="transmembrane region" description="Helical" evidence="8">
    <location>
        <begin position="159"/>
        <end position="182"/>
    </location>
</feature>
<comment type="subcellular location">
    <subcellularLocation>
        <location evidence="1">Cell membrane</location>
        <topology evidence="1">Multi-pass membrane protein</topology>
    </subcellularLocation>
</comment>
<dbReference type="RefSeq" id="WP_223004840.1">
    <property type="nucleotide sequence ID" value="NZ_JAHSQO010000003.1"/>
</dbReference>
<reference evidence="10 11" key="1">
    <citation type="submission" date="2021-06" db="EMBL/GenBank/DDBJ databases">
        <title>Nitratireductor porphyridii sp. nov., isolated from a small marine red alga, Porphyridium purpureum in South Korea.</title>
        <authorList>
            <person name="Kim K.H."/>
            <person name="Kristyanto S."/>
            <person name="Jeon C.O."/>
        </authorList>
    </citation>
    <scope>NUCLEOTIDE SEQUENCE [LARGE SCALE GENOMIC DNA]</scope>
    <source>
        <strain evidence="10 11">R6</strain>
    </source>
</reference>
<keyword evidence="11" id="KW-1185">Reference proteome</keyword>
<dbReference type="PROSITE" id="PS50887">
    <property type="entry name" value="GGDEF"/>
    <property type="match status" value="1"/>
</dbReference>
<dbReference type="SMART" id="SM00267">
    <property type="entry name" value="GGDEF"/>
    <property type="match status" value="1"/>
</dbReference>
<keyword evidence="6 8" id="KW-0472">Membrane</keyword>
<keyword evidence="5 8" id="KW-1133">Transmembrane helix</keyword>
<dbReference type="Gene3D" id="3.30.70.270">
    <property type="match status" value="1"/>
</dbReference>
<name>A0ABS7R7G5_9HYPH</name>
<dbReference type="CDD" id="cd01949">
    <property type="entry name" value="GGDEF"/>
    <property type="match status" value="1"/>
</dbReference>
<dbReference type="PANTHER" id="PTHR45138">
    <property type="entry name" value="REGULATORY COMPONENTS OF SENSORY TRANSDUCTION SYSTEM"/>
    <property type="match status" value="1"/>
</dbReference>
<dbReference type="SUPFAM" id="SSF55073">
    <property type="entry name" value="Nucleotide cyclase"/>
    <property type="match status" value="1"/>
</dbReference>
<evidence type="ECO:0000256" key="2">
    <source>
        <dbReference type="ARBA" id="ARBA00012528"/>
    </source>
</evidence>
<dbReference type="PANTHER" id="PTHR45138:SF9">
    <property type="entry name" value="DIGUANYLATE CYCLASE DGCM-RELATED"/>
    <property type="match status" value="1"/>
</dbReference>
<feature type="transmembrane region" description="Helical" evidence="8">
    <location>
        <begin position="41"/>
        <end position="64"/>
    </location>
</feature>
<evidence type="ECO:0000256" key="1">
    <source>
        <dbReference type="ARBA" id="ARBA00004651"/>
    </source>
</evidence>
<dbReference type="InterPro" id="IPR011620">
    <property type="entry name" value="Sig_transdc_His_kinase_LytS_TM"/>
</dbReference>
<dbReference type="NCBIfam" id="TIGR00254">
    <property type="entry name" value="GGDEF"/>
    <property type="match status" value="1"/>
</dbReference>
<evidence type="ECO:0000256" key="8">
    <source>
        <dbReference type="SAM" id="Phobius"/>
    </source>
</evidence>
<sequence length="366" mass="38999">MTTALLVSGVLQNLGIAAVAALFYDIVLRSCPTPSARHTLVALVFAAGAVGSMTLPVEVAPGIIFDLRNAFVILAMSFGGWLAVGATTLAAFAYRLWLGGAGALPGGVGIVMCAAAGIVFALHFKGRRTGLFAFAVLGVFCAASLVSMFLLPFETAVAILMKVGPVMLVMNILGTMIVGGIVDRQKRQFERENTLTREASTDSLTRLANRRAFDMRGPDLMEAASQRGDACALMLIDIDHFKQINDAHGHDVGDKVLQHLAVLVRSNVRKTDLVARYGGEEIALVLPSHDAKRAFGLGERLRKAVAGTPYRHEGTLEINLSVSIGLYASDGVEDVEPFATAFKRADMALYRAKEAGRNRVEIALAA</sequence>
<keyword evidence="10" id="KW-0808">Transferase</keyword>
<evidence type="ECO:0000313" key="11">
    <source>
        <dbReference type="Proteomes" id="UP000777661"/>
    </source>
</evidence>
<dbReference type="InterPro" id="IPR000160">
    <property type="entry name" value="GGDEF_dom"/>
</dbReference>
<dbReference type="EC" id="2.7.7.65" evidence="2"/>
<dbReference type="InterPro" id="IPR029787">
    <property type="entry name" value="Nucleotide_cyclase"/>
</dbReference>
<dbReference type="Proteomes" id="UP000777661">
    <property type="component" value="Unassembled WGS sequence"/>
</dbReference>
<evidence type="ECO:0000256" key="5">
    <source>
        <dbReference type="ARBA" id="ARBA00022989"/>
    </source>
</evidence>